<gene>
    <name evidence="1" type="ORF">C4D60_Mb10t07140</name>
</gene>
<comment type="caution">
    <text evidence="1">The sequence shown here is derived from an EMBL/GenBank/DDBJ whole genome shotgun (WGS) entry which is preliminary data.</text>
</comment>
<keyword evidence="2" id="KW-1185">Reference proteome</keyword>
<dbReference type="AlphaFoldDB" id="A0A4S8IVD7"/>
<organism evidence="1 2">
    <name type="scientific">Musa balbisiana</name>
    <name type="common">Banana</name>
    <dbReference type="NCBI Taxonomy" id="52838"/>
    <lineage>
        <taxon>Eukaryota</taxon>
        <taxon>Viridiplantae</taxon>
        <taxon>Streptophyta</taxon>
        <taxon>Embryophyta</taxon>
        <taxon>Tracheophyta</taxon>
        <taxon>Spermatophyta</taxon>
        <taxon>Magnoliopsida</taxon>
        <taxon>Liliopsida</taxon>
        <taxon>Zingiberales</taxon>
        <taxon>Musaceae</taxon>
        <taxon>Musa</taxon>
    </lineage>
</organism>
<evidence type="ECO:0000313" key="2">
    <source>
        <dbReference type="Proteomes" id="UP000317650"/>
    </source>
</evidence>
<sequence length="67" mass="7840">MYVSDQPNVPLALIYDIDDRGWRRHNRYSFPHREVLPEDEIAICQCSSSSSSNRSDHQCSRFCTSFD</sequence>
<dbReference type="Proteomes" id="UP000317650">
    <property type="component" value="Chromosome 10"/>
</dbReference>
<evidence type="ECO:0000313" key="1">
    <source>
        <dbReference type="EMBL" id="THU52743.1"/>
    </source>
</evidence>
<dbReference type="EMBL" id="PYDT01000008">
    <property type="protein sequence ID" value="THU52743.1"/>
    <property type="molecule type" value="Genomic_DNA"/>
</dbReference>
<reference evidence="1 2" key="1">
    <citation type="journal article" date="2019" name="Nat. Plants">
        <title>Genome sequencing of Musa balbisiana reveals subgenome evolution and function divergence in polyploid bananas.</title>
        <authorList>
            <person name="Yao X."/>
        </authorList>
    </citation>
    <scope>NUCLEOTIDE SEQUENCE [LARGE SCALE GENOMIC DNA]</scope>
    <source>
        <strain evidence="2">cv. DH-PKW</strain>
        <tissue evidence="1">Leaves</tissue>
    </source>
</reference>
<name>A0A4S8IVD7_MUSBA</name>
<accession>A0A4S8IVD7</accession>
<protein>
    <submittedName>
        <fullName evidence="1">Uncharacterized protein</fullName>
    </submittedName>
</protein>
<proteinExistence type="predicted"/>